<dbReference type="AlphaFoldDB" id="A0A2M6WI65"/>
<gene>
    <name evidence="1" type="ORF">COU08_02325</name>
</gene>
<comment type="caution">
    <text evidence="1">The sequence shown here is derived from an EMBL/GenBank/DDBJ whole genome shotgun (WGS) entry which is preliminary data.</text>
</comment>
<evidence type="ECO:0000313" key="1">
    <source>
        <dbReference type="EMBL" id="PIT92472.1"/>
    </source>
</evidence>
<reference evidence="2" key="1">
    <citation type="submission" date="2017-09" db="EMBL/GenBank/DDBJ databases">
        <title>Depth-based differentiation of microbial function through sediment-hosted aquifers and enrichment of novel symbionts in the deep terrestrial subsurface.</title>
        <authorList>
            <person name="Probst A.J."/>
            <person name="Ladd B."/>
            <person name="Jarett J.K."/>
            <person name="Geller-Mcgrath D.E."/>
            <person name="Sieber C.M.K."/>
            <person name="Emerson J.B."/>
            <person name="Anantharaman K."/>
            <person name="Thomas B.C."/>
            <person name="Malmstrom R."/>
            <person name="Stieglmeier M."/>
            <person name="Klingl A."/>
            <person name="Woyke T."/>
            <person name="Ryan C.M."/>
            <person name="Banfield J.F."/>
        </authorList>
    </citation>
    <scope>NUCLEOTIDE SEQUENCE [LARGE SCALE GENOMIC DNA]</scope>
</reference>
<protein>
    <submittedName>
        <fullName evidence="1">Uncharacterized protein</fullName>
    </submittedName>
</protein>
<dbReference type="Proteomes" id="UP000228635">
    <property type="component" value="Unassembled WGS sequence"/>
</dbReference>
<organism evidence="1 2">
    <name type="scientific">Candidatus Harrisonbacteria bacterium CG10_big_fil_rev_8_21_14_0_10_42_17</name>
    <dbReference type="NCBI Taxonomy" id="1974584"/>
    <lineage>
        <taxon>Bacteria</taxon>
        <taxon>Candidatus Harrisoniibacteriota</taxon>
    </lineage>
</organism>
<evidence type="ECO:0000313" key="2">
    <source>
        <dbReference type="Proteomes" id="UP000228635"/>
    </source>
</evidence>
<name>A0A2M6WI65_9BACT</name>
<accession>A0A2M6WI65</accession>
<dbReference type="EMBL" id="PFBA01000021">
    <property type="protein sequence ID" value="PIT92472.1"/>
    <property type="molecule type" value="Genomic_DNA"/>
</dbReference>
<feature type="non-terminal residue" evidence="1">
    <location>
        <position position="1"/>
    </location>
</feature>
<sequence>PENFEKLFSIHAELGFDGNLVRLVEATNNISPSGIKFVVSKKAKDIIISAPARAIKFVESKDYLQLKSELDAKVNQYKTEILIAGFIENVNIRGRIIEYLIAGEDEKLRESLVQALHNSNRIIPNFQTQNNLGDYIKIFQNFDTATDVKTKIMVLNSNPKAYNIDKVLEFLAKDKSVFMFYFIGIEPNKIVNQILISMFQTDLLKSTILLKHWSGRNSRGVTQFQGEVIHKLLLSPINTKIEQKESEQFLNTLIDL</sequence>
<proteinExistence type="predicted"/>